<feature type="transmembrane region" description="Helical" evidence="1">
    <location>
        <begin position="20"/>
        <end position="39"/>
    </location>
</feature>
<keyword evidence="1" id="KW-0812">Transmembrane</keyword>
<dbReference type="PANTHER" id="PTHR32309">
    <property type="entry name" value="TYROSINE-PROTEIN KINASE"/>
    <property type="match status" value="1"/>
</dbReference>
<evidence type="ECO:0000313" key="3">
    <source>
        <dbReference type="Proteomes" id="UP000602181"/>
    </source>
</evidence>
<sequence length="358" mass="36026">MGEQLTFGELWRTARGRWRALLAAFLACGVAGYALFALLPGRYTARALVYVSSSREVGAGELSAAQKLADTCALLLSGDEAVSGAAARCGLAGTPDELRRGVSVTALGGTGVVRIEASAPSAEVAAAFANALAEGAPGVLAEVVGGGSAVTAAPARLPSRPDGPPAAACAGIAALCGAAMTLLVLCARGEPGGPPLVHGLAGEGAARLREYAGGERRLAVLGPEELRVACALAGEDARVLLLAGSERDGLSELLSGRCDPPDLLARGPVPGVDLLPVGEGPAVPPPEALSALLLWAETRYGRVLFPVAKAGEAARRSAGLVVTAQSAREARRALRGAKKAGARAVCGVVWADGQRKQK</sequence>
<keyword evidence="1" id="KW-0472">Membrane</keyword>
<dbReference type="EMBL" id="JACOIH010000046">
    <property type="protein sequence ID" value="MBC3939941.1"/>
    <property type="molecule type" value="Genomic_DNA"/>
</dbReference>
<dbReference type="Proteomes" id="UP000602181">
    <property type="component" value="Unassembled WGS sequence"/>
</dbReference>
<name>A0ABR7AHJ7_9FIRM</name>
<gene>
    <name evidence="2" type="ORF">H8R05_13595</name>
</gene>
<dbReference type="InterPro" id="IPR027417">
    <property type="entry name" value="P-loop_NTPase"/>
</dbReference>
<organism evidence="2 3">
    <name type="scientific">Anaerotruncus massiliensis</name>
    <name type="common">ex Togo et al. 2019</name>
    <dbReference type="NCBI Taxonomy" id="1673720"/>
    <lineage>
        <taxon>Bacteria</taxon>
        <taxon>Bacillati</taxon>
        <taxon>Bacillota</taxon>
        <taxon>Clostridia</taxon>
        <taxon>Eubacteriales</taxon>
        <taxon>Oscillospiraceae</taxon>
        <taxon>Anaerotruncus</taxon>
    </lineage>
</organism>
<dbReference type="RefSeq" id="WP_158595731.1">
    <property type="nucleotide sequence ID" value="NZ_JACOIH010000046.1"/>
</dbReference>
<dbReference type="PANTHER" id="PTHR32309:SF31">
    <property type="entry name" value="CAPSULAR EXOPOLYSACCHARIDE FAMILY"/>
    <property type="match status" value="1"/>
</dbReference>
<keyword evidence="1" id="KW-1133">Transmembrane helix</keyword>
<evidence type="ECO:0008006" key="4">
    <source>
        <dbReference type="Google" id="ProtNLM"/>
    </source>
</evidence>
<comment type="caution">
    <text evidence="2">The sequence shown here is derived from an EMBL/GenBank/DDBJ whole genome shotgun (WGS) entry which is preliminary data.</text>
</comment>
<protein>
    <recommendedName>
        <fullName evidence="4">Polysaccharide chain length determinant N-terminal domain-containing protein</fullName>
    </recommendedName>
</protein>
<evidence type="ECO:0000313" key="2">
    <source>
        <dbReference type="EMBL" id="MBC3939941.1"/>
    </source>
</evidence>
<reference evidence="2 3" key="1">
    <citation type="submission" date="2020-08" db="EMBL/GenBank/DDBJ databases">
        <authorList>
            <person name="Liu C."/>
            <person name="Sun Q."/>
        </authorList>
    </citation>
    <scope>NUCLEOTIDE SEQUENCE [LARGE SCALE GENOMIC DNA]</scope>
    <source>
        <strain evidence="2 3">22A2-44</strain>
    </source>
</reference>
<dbReference type="Gene3D" id="3.40.50.300">
    <property type="entry name" value="P-loop containing nucleotide triphosphate hydrolases"/>
    <property type="match status" value="1"/>
</dbReference>
<accession>A0ABR7AHJ7</accession>
<keyword evidence="3" id="KW-1185">Reference proteome</keyword>
<proteinExistence type="predicted"/>
<evidence type="ECO:0000256" key="1">
    <source>
        <dbReference type="SAM" id="Phobius"/>
    </source>
</evidence>
<dbReference type="InterPro" id="IPR050445">
    <property type="entry name" value="Bact_polysacc_biosynth/exp"/>
</dbReference>